<name>A0A4Y2LL00_ARAVE</name>
<gene>
    <name evidence="1" type="ORF">AVEN_133018_1</name>
</gene>
<evidence type="ECO:0000313" key="1">
    <source>
        <dbReference type="EMBL" id="GBN15455.1"/>
    </source>
</evidence>
<sequence>MDEWETRYVGIPIFPSVYANYHRESTLTNEFGILCSKKKWNGTLVNVPLYRSPYCAYSFPLLQNTAKVWIAEFYGFRIRERASFPSRKFAPVAFPFMVRQCKWSAFRLAENPDFRAHRSNSHRLSALTTGFSVERLNLFGEERSLNVPTLTRRSGLP</sequence>
<dbReference type="AlphaFoldDB" id="A0A4Y2LL00"/>
<protein>
    <submittedName>
        <fullName evidence="1">Uncharacterized protein</fullName>
    </submittedName>
</protein>
<proteinExistence type="predicted"/>
<evidence type="ECO:0000313" key="2">
    <source>
        <dbReference type="Proteomes" id="UP000499080"/>
    </source>
</evidence>
<keyword evidence="2" id="KW-1185">Reference proteome</keyword>
<reference evidence="1 2" key="1">
    <citation type="journal article" date="2019" name="Sci. Rep.">
        <title>Orb-weaving spider Araneus ventricosus genome elucidates the spidroin gene catalogue.</title>
        <authorList>
            <person name="Kono N."/>
            <person name="Nakamura H."/>
            <person name="Ohtoshi R."/>
            <person name="Moran D.A.P."/>
            <person name="Shinohara A."/>
            <person name="Yoshida Y."/>
            <person name="Fujiwara M."/>
            <person name="Mori M."/>
            <person name="Tomita M."/>
            <person name="Arakawa K."/>
        </authorList>
    </citation>
    <scope>NUCLEOTIDE SEQUENCE [LARGE SCALE GENOMIC DNA]</scope>
</reference>
<dbReference type="EMBL" id="BGPR01006027">
    <property type="protein sequence ID" value="GBN15455.1"/>
    <property type="molecule type" value="Genomic_DNA"/>
</dbReference>
<comment type="caution">
    <text evidence="1">The sequence shown here is derived from an EMBL/GenBank/DDBJ whole genome shotgun (WGS) entry which is preliminary data.</text>
</comment>
<accession>A0A4Y2LL00</accession>
<dbReference type="Proteomes" id="UP000499080">
    <property type="component" value="Unassembled WGS sequence"/>
</dbReference>
<organism evidence="1 2">
    <name type="scientific">Araneus ventricosus</name>
    <name type="common">Orbweaver spider</name>
    <name type="synonym">Epeira ventricosa</name>
    <dbReference type="NCBI Taxonomy" id="182803"/>
    <lineage>
        <taxon>Eukaryota</taxon>
        <taxon>Metazoa</taxon>
        <taxon>Ecdysozoa</taxon>
        <taxon>Arthropoda</taxon>
        <taxon>Chelicerata</taxon>
        <taxon>Arachnida</taxon>
        <taxon>Araneae</taxon>
        <taxon>Araneomorphae</taxon>
        <taxon>Entelegynae</taxon>
        <taxon>Araneoidea</taxon>
        <taxon>Araneidae</taxon>
        <taxon>Araneus</taxon>
    </lineage>
</organism>